<keyword evidence="2" id="KW-0812">Transmembrane</keyword>
<evidence type="ECO:0000259" key="3">
    <source>
        <dbReference type="PROSITE" id="PS50892"/>
    </source>
</evidence>
<dbReference type="Proteomes" id="UP000688137">
    <property type="component" value="Unassembled WGS sequence"/>
</dbReference>
<keyword evidence="2" id="KW-0472">Membrane</keyword>
<dbReference type="PROSITE" id="PS50892">
    <property type="entry name" value="V_SNARE"/>
    <property type="match status" value="1"/>
</dbReference>
<dbReference type="Pfam" id="PF00957">
    <property type="entry name" value="Synaptobrevin"/>
    <property type="match status" value="1"/>
</dbReference>
<evidence type="ECO:0000256" key="2">
    <source>
        <dbReference type="SAM" id="Phobius"/>
    </source>
</evidence>
<comment type="caution">
    <text evidence="4">The sequence shown here is derived from an EMBL/GenBank/DDBJ whole genome shotgun (WGS) entry which is preliminary data.</text>
</comment>
<feature type="domain" description="V-SNARE coiled-coil homology" evidence="3">
    <location>
        <begin position="140"/>
        <end position="200"/>
    </location>
</feature>
<organism evidence="4 5">
    <name type="scientific">Paramecium primaurelia</name>
    <dbReference type="NCBI Taxonomy" id="5886"/>
    <lineage>
        <taxon>Eukaryota</taxon>
        <taxon>Sar</taxon>
        <taxon>Alveolata</taxon>
        <taxon>Ciliophora</taxon>
        <taxon>Intramacronucleata</taxon>
        <taxon>Oligohymenophorea</taxon>
        <taxon>Peniculida</taxon>
        <taxon>Parameciidae</taxon>
        <taxon>Paramecium</taxon>
    </lineage>
</organism>
<gene>
    <name evidence="4" type="ORF">PPRIM_AZ9-3.1.T0820158</name>
</gene>
<dbReference type="AlphaFoldDB" id="A0A8S1NIZ4"/>
<dbReference type="GO" id="GO:0006888">
    <property type="term" value="P:endoplasmic reticulum to Golgi vesicle-mediated transport"/>
    <property type="evidence" value="ECO:0007669"/>
    <property type="project" value="TreeGrafter"/>
</dbReference>
<dbReference type="OMA" id="FNCRVKC"/>
<evidence type="ECO:0000313" key="5">
    <source>
        <dbReference type="Proteomes" id="UP000688137"/>
    </source>
</evidence>
<evidence type="ECO:0000313" key="4">
    <source>
        <dbReference type="EMBL" id="CAD8088955.1"/>
    </source>
</evidence>
<dbReference type="InterPro" id="IPR042855">
    <property type="entry name" value="V_SNARE_CC"/>
</dbReference>
<sequence>MDFNCRVKCACVINLSTLSKHGILSLVAENPVFINDLQQEAQLLYQQILNQQDQQNVPSLPVQKIYSQSGAWYCSLKNNIVISLLVTSTYPMASAMRLLKQIEELLKKQIQSGKYEFQSLEPNIRNLLTQYDRDPFTDDKIEITCKSVDSIQGLMEENIRKFQMNQEQLHVIHHKSADISQMANQFQKRATAVNNKSNWIIYMAIGIFGALVIGIIIYIFL</sequence>
<reference evidence="4" key="1">
    <citation type="submission" date="2021-01" db="EMBL/GenBank/DDBJ databases">
        <authorList>
            <consortium name="Genoscope - CEA"/>
            <person name="William W."/>
        </authorList>
    </citation>
    <scope>NUCLEOTIDE SEQUENCE</scope>
</reference>
<protein>
    <recommendedName>
        <fullName evidence="3">V-SNARE coiled-coil homology domain-containing protein</fullName>
    </recommendedName>
</protein>
<feature type="transmembrane region" description="Helical" evidence="2">
    <location>
        <begin position="199"/>
        <end position="220"/>
    </location>
</feature>
<keyword evidence="1" id="KW-0175">Coiled coil</keyword>
<dbReference type="PANTHER" id="PTHR45806">
    <property type="entry name" value="SYNAPTOBREVIN HOMOLOG YKT6"/>
    <property type="match status" value="1"/>
</dbReference>
<dbReference type="GO" id="GO:0005484">
    <property type="term" value="F:SNAP receptor activity"/>
    <property type="evidence" value="ECO:0007669"/>
    <property type="project" value="TreeGrafter"/>
</dbReference>
<keyword evidence="2" id="KW-1133">Transmembrane helix</keyword>
<evidence type="ECO:0000256" key="1">
    <source>
        <dbReference type="PROSITE-ProRule" id="PRU00290"/>
    </source>
</evidence>
<dbReference type="CDD" id="cd15843">
    <property type="entry name" value="R-SNARE"/>
    <property type="match status" value="1"/>
</dbReference>
<name>A0A8S1NIZ4_PARPR</name>
<dbReference type="EMBL" id="CAJJDM010000085">
    <property type="protein sequence ID" value="CAD8088955.1"/>
    <property type="molecule type" value="Genomic_DNA"/>
</dbReference>
<keyword evidence="5" id="KW-1185">Reference proteome</keyword>
<accession>A0A8S1NIZ4</accession>
<proteinExistence type="predicted"/>
<dbReference type="GO" id="GO:0005794">
    <property type="term" value="C:Golgi apparatus"/>
    <property type="evidence" value="ECO:0007669"/>
    <property type="project" value="TreeGrafter"/>
</dbReference>
<dbReference type="PANTHER" id="PTHR45806:SF1">
    <property type="entry name" value="SYNAPTOBREVIN HOMOLOG YKT6"/>
    <property type="match status" value="1"/>
</dbReference>